<evidence type="ECO:0000256" key="7">
    <source>
        <dbReference type="SAM" id="MobiDB-lite"/>
    </source>
</evidence>
<evidence type="ECO:0000256" key="5">
    <source>
        <dbReference type="ARBA" id="ARBA00022842"/>
    </source>
</evidence>
<dbReference type="Pfam" id="PF03710">
    <property type="entry name" value="GlnE"/>
    <property type="match status" value="2"/>
</dbReference>
<evidence type="ECO:0000256" key="3">
    <source>
        <dbReference type="ARBA" id="ARBA00022741"/>
    </source>
</evidence>
<dbReference type="PANTHER" id="PTHR30621:SF0">
    <property type="entry name" value="BIFUNCTIONAL GLUTAMINE SYNTHETASE ADENYLYLTRANSFERASE_ADENYLYL-REMOVING ENZYME"/>
    <property type="match status" value="1"/>
</dbReference>
<dbReference type="Gene3D" id="3.30.460.10">
    <property type="entry name" value="Beta Polymerase, domain 2"/>
    <property type="match status" value="2"/>
</dbReference>
<dbReference type="Proteomes" id="UP000315995">
    <property type="component" value="Chromosome"/>
</dbReference>
<dbReference type="InterPro" id="IPR005190">
    <property type="entry name" value="GlnE_rpt_dom"/>
</dbReference>
<keyword evidence="5" id="KW-0460">Magnesium</keyword>
<feature type="region of interest" description="Disordered" evidence="7">
    <location>
        <begin position="368"/>
        <end position="441"/>
    </location>
</feature>
<feature type="domain" description="PII-uridylyltransferase/Glutamine-synthetase adenylyltransferase" evidence="9">
    <location>
        <begin position="441"/>
        <end position="566"/>
    </location>
</feature>
<dbReference type="InterPro" id="IPR013546">
    <property type="entry name" value="PII_UdlTrfase/GS_AdlTrfase"/>
</dbReference>
<dbReference type="SUPFAM" id="SSF81301">
    <property type="entry name" value="Nucleotidyltransferase"/>
    <property type="match status" value="2"/>
</dbReference>
<evidence type="ECO:0000256" key="4">
    <source>
        <dbReference type="ARBA" id="ARBA00022840"/>
    </source>
</evidence>
<feature type="domain" description="PII-uridylyltransferase/Glutamine-synthetase adenylyltransferase" evidence="9">
    <location>
        <begin position="968"/>
        <end position="1114"/>
    </location>
</feature>
<reference evidence="10 11" key="1">
    <citation type="submission" date="2019-06" db="EMBL/GenBank/DDBJ databases">
        <title>Persicimonas caeni gen. nov., sp. nov., a predatory bacterium isolated from solar saltern.</title>
        <authorList>
            <person name="Wang S."/>
        </authorList>
    </citation>
    <scope>NUCLEOTIDE SEQUENCE [LARGE SCALE GENOMIC DNA]</scope>
    <source>
        <strain evidence="10 11">YN101</strain>
    </source>
</reference>
<evidence type="ECO:0000259" key="8">
    <source>
        <dbReference type="Pfam" id="PF03710"/>
    </source>
</evidence>
<dbReference type="GO" id="GO:0008882">
    <property type="term" value="F:[glutamate-ammonia-ligase] adenylyltransferase activity"/>
    <property type="evidence" value="ECO:0007669"/>
    <property type="project" value="InterPro"/>
</dbReference>
<evidence type="ECO:0000256" key="1">
    <source>
        <dbReference type="ARBA" id="ARBA00022679"/>
    </source>
</evidence>
<dbReference type="GO" id="GO:0005524">
    <property type="term" value="F:ATP binding"/>
    <property type="evidence" value="ECO:0007669"/>
    <property type="project" value="UniProtKB-KW"/>
</dbReference>
<dbReference type="InterPro" id="IPR023057">
    <property type="entry name" value="GlnE"/>
</dbReference>
<dbReference type="GO" id="GO:0005829">
    <property type="term" value="C:cytosol"/>
    <property type="evidence" value="ECO:0007669"/>
    <property type="project" value="TreeGrafter"/>
</dbReference>
<dbReference type="InterPro" id="IPR043519">
    <property type="entry name" value="NT_sf"/>
</dbReference>
<dbReference type="SUPFAM" id="SSF81593">
    <property type="entry name" value="Nucleotidyltransferase substrate binding subunit/domain"/>
    <property type="match status" value="2"/>
</dbReference>
<feature type="compositionally biased region" description="Basic and acidic residues" evidence="7">
    <location>
        <begin position="368"/>
        <end position="379"/>
    </location>
</feature>
<dbReference type="CDD" id="cd05401">
    <property type="entry name" value="NT_GlnE_GlnD_like"/>
    <property type="match status" value="2"/>
</dbReference>
<feature type="domain" description="Glutamate-ammonia ligase adenylyltransferase repeated" evidence="8">
    <location>
        <begin position="691"/>
        <end position="931"/>
    </location>
</feature>
<dbReference type="EMBL" id="CP041186">
    <property type="protein sequence ID" value="QDG53309.1"/>
    <property type="molecule type" value="Genomic_DNA"/>
</dbReference>
<organism evidence="10 11">
    <name type="scientific">Persicimonas caeni</name>
    <dbReference type="NCBI Taxonomy" id="2292766"/>
    <lineage>
        <taxon>Bacteria</taxon>
        <taxon>Deltaproteobacteria</taxon>
        <taxon>Bradymonadales</taxon>
        <taxon>Bradymonadaceae</taxon>
        <taxon>Persicimonas</taxon>
    </lineage>
</organism>
<keyword evidence="6" id="KW-0511">Multifunctional enzyme</keyword>
<evidence type="ECO:0000259" key="9">
    <source>
        <dbReference type="Pfam" id="PF08335"/>
    </source>
</evidence>
<dbReference type="AlphaFoldDB" id="A0A4Y6PYR9"/>
<dbReference type="Gene3D" id="1.20.120.330">
    <property type="entry name" value="Nucleotidyltransferases domain 2"/>
    <property type="match status" value="2"/>
</dbReference>
<accession>A0A4Y6PYR9</accession>
<dbReference type="Gene3D" id="1.20.120.1510">
    <property type="match status" value="1"/>
</dbReference>
<name>A0A4Y6PYR9_PERCE</name>
<dbReference type="RefSeq" id="WP_141199770.1">
    <property type="nucleotide sequence ID" value="NZ_CP041186.1"/>
</dbReference>
<dbReference type="OrthoDB" id="9759366at2"/>
<protein>
    <submittedName>
        <fullName evidence="10">Uncharacterized protein</fullName>
    </submittedName>
</protein>
<proteinExistence type="predicted"/>
<feature type="domain" description="Glutamate-ammonia ligase adenylyltransferase repeated" evidence="8">
    <location>
        <begin position="86"/>
        <end position="322"/>
    </location>
</feature>
<dbReference type="Pfam" id="PF08335">
    <property type="entry name" value="GlnD_UR_UTase"/>
    <property type="match status" value="2"/>
</dbReference>
<keyword evidence="3" id="KW-0547">Nucleotide-binding</keyword>
<keyword evidence="2" id="KW-0548">Nucleotidyltransferase</keyword>
<gene>
    <name evidence="10" type="ORF">FIV42_21950</name>
</gene>
<evidence type="ECO:0000313" key="10">
    <source>
        <dbReference type="EMBL" id="QDG53309.1"/>
    </source>
</evidence>
<evidence type="ECO:0000313" key="11">
    <source>
        <dbReference type="Proteomes" id="UP000315995"/>
    </source>
</evidence>
<keyword evidence="11" id="KW-1185">Reference proteome</keyword>
<sequence length="1126" mass="126332">MTTQHFEKARLLALRERSGDPDRLDGLVERLAACVENGGLSSSNAKLALEELAHAPEPADTLFHLVQLCESGKGKLVLAEPETVETFLKLAAQGEHPARTLQHRPEELSYLAGARSTNLVRGLDSLKGELHGHIEAAVAEGADREEAVFNELRRLKRRESLRIFLREVENLSSVRQTTAEIAELAEACLDVAVVQGAEVLGRPELAEHFCVLGMGKLGGRELNFSSDVDLIYVSSNEAAVDADVKTGVDALARWVTKAMESVTEEGYVFRVDLRLRPEGSKGPLVHSLGAMVDYYLNWGRTWERSAMVKARPVAGNRQMGEELLVDLEPFMYRRYLDFNVLDELRAMKEQINRNAHVSAVVGIEEDKVDKPERRAEKKQSSSSSLQDRLRRKMRRGGGSKSTRLGRASRFSLSKKNHDEAPTEPESTEGAPAKTPAPSTGSPYGWDVKIGVGGIREIEFFVQALQLIHCGTRPSLRVRRTLDALDRLLYAGLITHDDHAVLADAYDLFRRVEHRVQMEHDRQSHRLPADAAGFERLARRMLTDADELRERLTFFRKKVGAMFERLFSESAQSPEEPTVRESRPTELATVLGAPPEHLFDAAVIDALTEVGFRRPRQVAGQLQMLRDKTYGPFGRRAGTEQSQLSRFIMQACATAPNPDQAFSYWSRLSTVVGERPGFYDMLFENPHATRLLLHVFGSSDFLASIVMREPNVIDYLLGAGTVAIVREKDEMVRELERRLTGIHDPSHRLGRMRRFHQEEVLRIALHEVAGACDIGETVRQLSMLAEVVIDLILGEVYANLAQRLDATQGGLPSVDELPFVVLAMGKLGGRELTFGSDLDIIFVYEPDEKVGLDHQFFARMAQRLVRNLSSVSEHGKLYDVDTRLRPSGRQGTLVVSLEAFREYHETRADLWERQALIRARALTGRADLRERLTRLRDELAFEKPVPDDAREQFRAMRDRMVEHLTGEGEGFDIKADPGGMIDVEFLTQYLQLVYGGRLESSEMQPSQARGEQVIEGVRSQNTLRALVGLAEAPELADLEPQADYVALLDDYRTLRRIEARLRMSDQRGTNRVPHDEDEQHILARRLGYQGSGARRQLQAELDALSARVQQVFEVLLGANIDSPQPSD</sequence>
<keyword evidence="1" id="KW-0808">Transferase</keyword>
<keyword evidence="4" id="KW-0067">ATP-binding</keyword>
<accession>A0A5B8YA88</accession>
<dbReference type="GO" id="GO:0000820">
    <property type="term" value="P:regulation of glutamine family amino acid metabolic process"/>
    <property type="evidence" value="ECO:0007669"/>
    <property type="project" value="TreeGrafter"/>
</dbReference>
<evidence type="ECO:0000256" key="6">
    <source>
        <dbReference type="ARBA" id="ARBA00023268"/>
    </source>
</evidence>
<dbReference type="PANTHER" id="PTHR30621">
    <property type="entry name" value="GLUTAMINE SYNTHETASE ADENYLYLTRANSFERASE"/>
    <property type="match status" value="1"/>
</dbReference>
<evidence type="ECO:0000256" key="2">
    <source>
        <dbReference type="ARBA" id="ARBA00022695"/>
    </source>
</evidence>